<dbReference type="EMBL" id="SSTD01007152">
    <property type="protein sequence ID" value="TYK19127.1"/>
    <property type="molecule type" value="Genomic_DNA"/>
</dbReference>
<dbReference type="EMBL" id="SSTE01009356">
    <property type="protein sequence ID" value="KAA0053532.1"/>
    <property type="molecule type" value="Genomic_DNA"/>
</dbReference>
<proteinExistence type="predicted"/>
<organism evidence="2 4">
    <name type="scientific">Cucumis melo var. makuwa</name>
    <name type="common">Oriental melon</name>
    <dbReference type="NCBI Taxonomy" id="1194695"/>
    <lineage>
        <taxon>Eukaryota</taxon>
        <taxon>Viridiplantae</taxon>
        <taxon>Streptophyta</taxon>
        <taxon>Embryophyta</taxon>
        <taxon>Tracheophyta</taxon>
        <taxon>Spermatophyta</taxon>
        <taxon>Magnoliopsida</taxon>
        <taxon>eudicotyledons</taxon>
        <taxon>Gunneridae</taxon>
        <taxon>Pentapetalae</taxon>
        <taxon>rosids</taxon>
        <taxon>fabids</taxon>
        <taxon>Cucurbitales</taxon>
        <taxon>Cucurbitaceae</taxon>
        <taxon>Benincaseae</taxon>
        <taxon>Cucumis</taxon>
    </lineage>
</organism>
<comment type="caution">
    <text evidence="2">The sequence shown here is derived from an EMBL/GenBank/DDBJ whole genome shotgun (WGS) entry which is preliminary data.</text>
</comment>
<feature type="region of interest" description="Disordered" evidence="1">
    <location>
        <begin position="38"/>
        <end position="64"/>
    </location>
</feature>
<dbReference type="Proteomes" id="UP000321947">
    <property type="component" value="Unassembled WGS sequence"/>
</dbReference>
<evidence type="ECO:0000313" key="5">
    <source>
        <dbReference type="Proteomes" id="UP000321947"/>
    </source>
</evidence>
<evidence type="ECO:0000313" key="3">
    <source>
        <dbReference type="EMBL" id="TYK19127.1"/>
    </source>
</evidence>
<evidence type="ECO:0000313" key="2">
    <source>
        <dbReference type="EMBL" id="KAA0053532.1"/>
    </source>
</evidence>
<gene>
    <name evidence="3" type="ORF">E5676_scaffold522G00470</name>
    <name evidence="2" type="ORF">E6C27_scaffold190G00930</name>
</gene>
<evidence type="ECO:0000313" key="4">
    <source>
        <dbReference type="Proteomes" id="UP000321393"/>
    </source>
</evidence>
<protein>
    <submittedName>
        <fullName evidence="2">Retrovirus-related Pol polyprotein from transposon TNT 1-94</fullName>
    </submittedName>
</protein>
<dbReference type="OrthoDB" id="1751926at2759"/>
<dbReference type="AlphaFoldDB" id="A0A5A7UCN8"/>
<sequence>MQSELLSYKKRLLEAQNTHRAGVVTNNPFVNIVNGRGTMNQPNQGQGRSENLFNNQHGGHCSRNQGRGRSWFRPICQVCTKIGHTANVCYNQFHKNFVSNLGSNKRNSGNNPRYNNGKAQVALVTANSNNPFISISDNGIDPNWYTDGGATNHVTSEYNNLMNLVEYEELVEGGFSKIGSKDSTVWRLKKIGNQKLKLFLLTD</sequence>
<evidence type="ECO:0000256" key="1">
    <source>
        <dbReference type="SAM" id="MobiDB-lite"/>
    </source>
</evidence>
<dbReference type="Proteomes" id="UP000321393">
    <property type="component" value="Unassembled WGS sequence"/>
</dbReference>
<name>A0A5A7UCN8_CUCMM</name>
<accession>A0A5A7UCN8</accession>
<reference evidence="4 5" key="1">
    <citation type="submission" date="2019-08" db="EMBL/GenBank/DDBJ databases">
        <title>Draft genome sequences of two oriental melons (Cucumis melo L. var makuwa).</title>
        <authorList>
            <person name="Kwon S.-Y."/>
        </authorList>
    </citation>
    <scope>NUCLEOTIDE SEQUENCE [LARGE SCALE GENOMIC DNA]</scope>
    <source>
        <strain evidence="5">cv. Chang Bougi</strain>
        <strain evidence="4">cv. SW 3</strain>
        <tissue evidence="2">Leaf</tissue>
    </source>
</reference>